<protein>
    <submittedName>
        <fullName evidence="2">Uncharacterized protein</fullName>
    </submittedName>
</protein>
<organism evidence="1 2">
    <name type="scientific">Haemonchus contortus</name>
    <name type="common">Barber pole worm</name>
    <dbReference type="NCBI Taxonomy" id="6289"/>
    <lineage>
        <taxon>Eukaryota</taxon>
        <taxon>Metazoa</taxon>
        <taxon>Ecdysozoa</taxon>
        <taxon>Nematoda</taxon>
        <taxon>Chromadorea</taxon>
        <taxon>Rhabditida</taxon>
        <taxon>Rhabditina</taxon>
        <taxon>Rhabditomorpha</taxon>
        <taxon>Strongyloidea</taxon>
        <taxon>Trichostrongylidae</taxon>
        <taxon>Haemonchus</taxon>
    </lineage>
</organism>
<evidence type="ECO:0000313" key="2">
    <source>
        <dbReference type="WBParaSite" id="HCON_00118020-00001"/>
    </source>
</evidence>
<accession>A0A912MQM3</accession>
<dbReference type="Proteomes" id="UP000025227">
    <property type="component" value="Unplaced"/>
</dbReference>
<name>A0A912MQM3_HAECO</name>
<sequence length="53" mass="5704">MITIKVYWISDSTIIASPLFLLLLSSSLRLAVLGIFAKAKPSSFVLPASRPLG</sequence>
<dbReference type="AlphaFoldDB" id="A0A912MQM3"/>
<evidence type="ECO:0000313" key="1">
    <source>
        <dbReference type="Proteomes" id="UP000025227"/>
    </source>
</evidence>
<keyword evidence="1" id="KW-1185">Reference proteome</keyword>
<dbReference type="WBParaSite" id="HCON_00118020-00001">
    <property type="protein sequence ID" value="HCON_00118020-00001"/>
    <property type="gene ID" value="HCON_00118020"/>
</dbReference>
<proteinExistence type="predicted"/>
<reference evidence="2" key="1">
    <citation type="submission" date="2022-10" db="UniProtKB">
        <authorList>
            <consortium name="WormBaseParasite"/>
        </authorList>
    </citation>
    <scope>IDENTIFICATION</scope>
    <source>
        <strain evidence="2">MHco3</strain>
    </source>
</reference>